<dbReference type="HOGENOM" id="CLU_053697_1_1_0"/>
<dbReference type="AlphaFoldDB" id="E3CZ04"/>
<dbReference type="PANTHER" id="PTHR30548">
    <property type="entry name" value="2-HYDROXYGLUTARYL-COA DEHYDRATASE, D-COMPONENT-RELATED"/>
    <property type="match status" value="1"/>
</dbReference>
<comment type="similarity">
    <text evidence="1">Belongs to the FldB/FldC dehydratase alpha/beta subunit family.</text>
</comment>
<dbReference type="OrthoDB" id="9810278at2"/>
<dbReference type="Pfam" id="PF06050">
    <property type="entry name" value="HGD-D"/>
    <property type="match status" value="1"/>
</dbReference>
<dbReference type="Gene3D" id="3.40.50.11900">
    <property type="match status" value="1"/>
</dbReference>
<proteinExistence type="inferred from homology"/>
<dbReference type="PANTHER" id="PTHR30548:SF1">
    <property type="entry name" value="DEHYDRATASE SUBUNIT MJ0007-RELATED"/>
    <property type="match status" value="1"/>
</dbReference>
<dbReference type="InterPro" id="IPR010327">
    <property type="entry name" value="FldB/FldC_alpha/beta"/>
</dbReference>
<dbReference type="InterPro" id="IPR047678">
    <property type="entry name" value="YjiM-like"/>
</dbReference>
<protein>
    <submittedName>
        <fullName evidence="2">2-hydroxyglutaryl-CoA dehydratase D-component</fullName>
    </submittedName>
</protein>
<evidence type="ECO:0000256" key="1">
    <source>
        <dbReference type="ARBA" id="ARBA00005806"/>
    </source>
</evidence>
<name>E3CZ04_9BACT</name>
<dbReference type="eggNOG" id="COG1775">
    <property type="taxonomic scope" value="Bacteria"/>
</dbReference>
<evidence type="ECO:0000313" key="2">
    <source>
        <dbReference type="EMBL" id="EFQ22777.1"/>
    </source>
</evidence>
<evidence type="ECO:0000313" key="3">
    <source>
        <dbReference type="Proteomes" id="UP000005096"/>
    </source>
</evidence>
<organism evidence="2 3">
    <name type="scientific">Aminomonas paucivorans DSM 12260</name>
    <dbReference type="NCBI Taxonomy" id="584708"/>
    <lineage>
        <taxon>Bacteria</taxon>
        <taxon>Thermotogati</taxon>
        <taxon>Synergistota</taxon>
        <taxon>Synergistia</taxon>
        <taxon>Synergistales</taxon>
        <taxon>Synergistaceae</taxon>
        <taxon>Aminomonas</taxon>
    </lineage>
</organism>
<dbReference type="NCBIfam" id="NF040772">
    <property type="entry name" value="double_cubane"/>
    <property type="match status" value="1"/>
</dbReference>
<accession>E3CZ04</accession>
<dbReference type="PaxDb" id="584708-Apau_0342"/>
<keyword evidence="3" id="KW-1185">Reference proteome</keyword>
<sequence length="425" mass="47115">MADYHALWESLGMDLDTHDQLCAALPPLFEETFLNQTDRPEGMDYFNMVIAEVHGLRIQELADHKARGGLVVGSFCVYVPEEIVSALGGVLVGLCAGSQFWVPAGEKVLPRSLCPLIKAGLGAKLSRTCPYFQSVDLVVGENTCDGKKKAWEILGQHVPMHVMDLPNRKSPAGFALWREEIRRLTEELERRTGRTLTYENLLEATRRVDDKRRALQKLHGTRKNDPSPLSGTDALVTTQIAFYDDVPRYTAMTNQLAEECLARIAQGKGAFPVGTKRVLLTGTPVVVPNWKIHHLIETSGAVVVGEENCTGSRYYESTTDLSGVRDLPSLLDALAHRYLDGIHCACFSPNEERFDDVVRLARETGAQGVVDATLSFCTTYQVEGENLRRRLAQEGIPLLSLETDYTPGDEGQLRTRIEAFLENLG</sequence>
<dbReference type="Gene3D" id="3.40.50.11890">
    <property type="match status" value="1"/>
</dbReference>
<dbReference type="Gene3D" id="1.20.1270.370">
    <property type="match status" value="1"/>
</dbReference>
<dbReference type="EMBL" id="CM001022">
    <property type="protein sequence ID" value="EFQ22777.1"/>
    <property type="molecule type" value="Genomic_DNA"/>
</dbReference>
<dbReference type="Proteomes" id="UP000005096">
    <property type="component" value="Chromosome"/>
</dbReference>
<dbReference type="STRING" id="584708.Apau_0342"/>
<reference evidence="2 3" key="1">
    <citation type="journal article" date="2010" name="Stand. Genomic Sci.">
        <title>Non-contiguous finished genome sequence of Aminomonas paucivorans type strain (GLU-3).</title>
        <authorList>
            <person name="Pitluck S."/>
            <person name="Yasawong M."/>
            <person name="Held B."/>
            <person name="Lapidus A."/>
            <person name="Nolan M."/>
            <person name="Copeland A."/>
            <person name="Lucas S."/>
            <person name="Del Rio T.G."/>
            <person name="Tice H."/>
            <person name="Cheng J.F."/>
            <person name="Chertkov O."/>
            <person name="Goodwin L."/>
            <person name="Tapia R."/>
            <person name="Han C."/>
            <person name="Liolios K."/>
            <person name="Ivanova N."/>
            <person name="Mavromatis K."/>
            <person name="Ovchinnikova G."/>
            <person name="Pati A."/>
            <person name="Chen A."/>
            <person name="Palaniappan K."/>
            <person name="Land M."/>
            <person name="Hauser L."/>
            <person name="Chang Y.J."/>
            <person name="Jeffries C.D."/>
            <person name="Pukall R."/>
            <person name="Spring S."/>
            <person name="Rohde M."/>
            <person name="Sikorski J."/>
            <person name="Goker M."/>
            <person name="Woyke T."/>
            <person name="Bristow J."/>
            <person name="Eisen J.A."/>
            <person name="Markowitz V."/>
            <person name="Hugenholtz P."/>
            <person name="Kyrpides N.C."/>
            <person name="Klenk H.P."/>
        </authorList>
    </citation>
    <scope>NUCLEOTIDE SEQUENCE [LARGE SCALE GENOMIC DNA]</scope>
    <source>
        <strain evidence="2 3">DSM 12260</strain>
    </source>
</reference>
<dbReference type="RefSeq" id="WP_006299924.1">
    <property type="nucleotide sequence ID" value="NZ_CM001022.1"/>
</dbReference>
<gene>
    <name evidence="2" type="ORF">Apau_0342</name>
</gene>